<name>A0A7V0Q5P5_UNCW3</name>
<proteinExistence type="predicted"/>
<accession>A0A7V0Q5P5</accession>
<gene>
    <name evidence="1" type="ORF">ENH14_02060</name>
</gene>
<organism evidence="1">
    <name type="scientific">candidate division WOR-3 bacterium</name>
    <dbReference type="NCBI Taxonomy" id="2052148"/>
    <lineage>
        <taxon>Bacteria</taxon>
        <taxon>Bacteria division WOR-3</taxon>
    </lineage>
</organism>
<reference evidence="1" key="1">
    <citation type="journal article" date="2020" name="mSystems">
        <title>Genome- and Community-Level Interaction Insights into Carbon Utilization and Element Cycling Functions of Hydrothermarchaeota in Hydrothermal Sediment.</title>
        <authorList>
            <person name="Zhou Z."/>
            <person name="Liu Y."/>
            <person name="Xu W."/>
            <person name="Pan J."/>
            <person name="Luo Z.H."/>
            <person name="Li M."/>
        </authorList>
    </citation>
    <scope>NUCLEOTIDE SEQUENCE [LARGE SCALE GENOMIC DNA]</scope>
    <source>
        <strain evidence="1">HyVt-28</strain>
    </source>
</reference>
<sequence>MNEHLNRRDILRILDGEKLESAKEKHLFSCKRCFERVLRLLELQLGPSESDLYGIFEQILESEIAIKVEFGVQDIYKGEPVYGGSLRGKAVRSPRHANRLGITVKGEKSVIDVRTLKNKTLEVEVLSYSSGVTMEIMDEKGDTLKSFELKGTEKVLLSSDLPSKFWILIK</sequence>
<protein>
    <submittedName>
        <fullName evidence="1">Uncharacterized protein</fullName>
    </submittedName>
</protein>
<comment type="caution">
    <text evidence="1">The sequence shown here is derived from an EMBL/GenBank/DDBJ whole genome shotgun (WGS) entry which is preliminary data.</text>
</comment>
<dbReference type="AlphaFoldDB" id="A0A7V0Q5P5"/>
<dbReference type="Proteomes" id="UP000886381">
    <property type="component" value="Unassembled WGS sequence"/>
</dbReference>
<dbReference type="EMBL" id="DRDR01000087">
    <property type="protein sequence ID" value="HDL60219.1"/>
    <property type="molecule type" value="Genomic_DNA"/>
</dbReference>
<evidence type="ECO:0000313" key="1">
    <source>
        <dbReference type="EMBL" id="HDL60219.1"/>
    </source>
</evidence>